<keyword evidence="1" id="KW-0472">Membrane</keyword>
<comment type="caution">
    <text evidence="2">The sequence shown here is derived from an EMBL/GenBank/DDBJ whole genome shotgun (WGS) entry which is preliminary data.</text>
</comment>
<dbReference type="InterPro" id="IPR017195">
    <property type="entry name" value="ABC_thiamin-permease_prd"/>
</dbReference>
<dbReference type="RefSeq" id="WP_275474481.1">
    <property type="nucleotide sequence ID" value="NZ_CP162940.1"/>
</dbReference>
<feature type="transmembrane region" description="Helical" evidence="1">
    <location>
        <begin position="112"/>
        <end position="130"/>
    </location>
</feature>
<feature type="transmembrane region" description="Helical" evidence="1">
    <location>
        <begin position="142"/>
        <end position="160"/>
    </location>
</feature>
<reference evidence="2 3" key="1">
    <citation type="journal article" date="2024" name="Int. J. Mol. Sci.">
        <title>Exploration of Alicyclobacillus spp. Genome in Search of Antibiotic Resistance.</title>
        <authorList>
            <person name="Bucka-Kolendo J."/>
            <person name="Kiousi D.E."/>
            <person name="Dekowska A."/>
            <person name="Mikolajczuk-Szczyrba A."/>
            <person name="Karadedos D.M."/>
            <person name="Michael P."/>
            <person name="Galanis A."/>
            <person name="Sokolowska B."/>
        </authorList>
    </citation>
    <scope>NUCLEOTIDE SEQUENCE [LARGE SCALE GENOMIC DNA]</scope>
    <source>
        <strain evidence="2 3">KKP 3000</strain>
    </source>
</reference>
<evidence type="ECO:0000313" key="3">
    <source>
        <dbReference type="Proteomes" id="UP001579974"/>
    </source>
</evidence>
<evidence type="ECO:0000256" key="1">
    <source>
        <dbReference type="SAM" id="Phobius"/>
    </source>
</evidence>
<keyword evidence="1" id="KW-1133">Transmembrane helix</keyword>
<feature type="transmembrane region" description="Helical" evidence="1">
    <location>
        <begin position="7"/>
        <end position="24"/>
    </location>
</feature>
<keyword evidence="1" id="KW-0812">Transmembrane</keyword>
<feature type="transmembrane region" description="Helical" evidence="1">
    <location>
        <begin position="30"/>
        <end position="49"/>
    </location>
</feature>
<feature type="transmembrane region" description="Helical" evidence="1">
    <location>
        <begin position="61"/>
        <end position="79"/>
    </location>
</feature>
<dbReference type="PIRSF" id="PIRSF037394">
    <property type="entry name" value="ABC_thiamine-permease_YkoE_prd"/>
    <property type="match status" value="1"/>
</dbReference>
<dbReference type="EMBL" id="JBDXSU010000007">
    <property type="protein sequence ID" value="MFB5190746.1"/>
    <property type="molecule type" value="Genomic_DNA"/>
</dbReference>
<accession>A0ABV5AEP7</accession>
<proteinExistence type="predicted"/>
<name>A0ABV5AEP7_9BACL</name>
<keyword evidence="3" id="KW-1185">Reference proteome</keyword>
<organism evidence="2 3">
    <name type="scientific">Alicyclobacillus fastidiosus</name>
    <dbReference type="NCBI Taxonomy" id="392011"/>
    <lineage>
        <taxon>Bacteria</taxon>
        <taxon>Bacillati</taxon>
        <taxon>Bacillota</taxon>
        <taxon>Bacilli</taxon>
        <taxon>Bacillales</taxon>
        <taxon>Alicyclobacillaceae</taxon>
        <taxon>Alicyclobacillus</taxon>
    </lineage>
</organism>
<protein>
    <submittedName>
        <fullName evidence="2">ECF transporter S component</fullName>
    </submittedName>
</protein>
<gene>
    <name evidence="2" type="ORF">KKP3000_004232</name>
</gene>
<sequence>MWKLREIVTMVILSVVCGGIYRIWDVISSLITIAWVPGQGVINGLWWLAAGLIPYIVRRPGAALISELVAAFIELGLGGNWGLGGLLSGLIQGIGAEIAFMIFGWRKYHGSVLMLSGALAGIAFSVQWYVQYGGHKYTASIVVLYTVITMVSGAVLGGLLPKWIGDALKRTGVLRNFEIAKKSA</sequence>
<evidence type="ECO:0000313" key="2">
    <source>
        <dbReference type="EMBL" id="MFB5190746.1"/>
    </source>
</evidence>
<dbReference type="Pfam" id="PF09819">
    <property type="entry name" value="ABC_cobalt"/>
    <property type="match status" value="1"/>
</dbReference>
<dbReference type="Proteomes" id="UP001579974">
    <property type="component" value="Unassembled WGS sequence"/>
</dbReference>
<feature type="transmembrane region" description="Helical" evidence="1">
    <location>
        <begin position="85"/>
        <end position="105"/>
    </location>
</feature>